<dbReference type="SMART" id="SM01208">
    <property type="entry name" value="G5"/>
    <property type="match status" value="1"/>
</dbReference>
<feature type="domain" description="G5" evidence="2">
    <location>
        <begin position="205"/>
        <end position="285"/>
    </location>
</feature>
<dbReference type="Gene3D" id="2.40.40.10">
    <property type="entry name" value="RlpA-like domain"/>
    <property type="match status" value="1"/>
</dbReference>
<dbReference type="InterPro" id="IPR036908">
    <property type="entry name" value="RlpA-like_sf"/>
</dbReference>
<name>A0ABU5J4Q2_9BACI</name>
<dbReference type="InterPro" id="IPR011098">
    <property type="entry name" value="G5_dom"/>
</dbReference>
<gene>
    <name evidence="3" type="ORF">SM124_21840</name>
</gene>
<evidence type="ECO:0000259" key="2">
    <source>
        <dbReference type="PROSITE" id="PS51109"/>
    </source>
</evidence>
<keyword evidence="4" id="KW-1185">Reference proteome</keyword>
<proteinExistence type="predicted"/>
<dbReference type="Gene3D" id="2.20.230.10">
    <property type="entry name" value="Resuscitation-promoting factor rpfb"/>
    <property type="match status" value="1"/>
</dbReference>
<dbReference type="Pfam" id="PF07501">
    <property type="entry name" value="G5"/>
    <property type="match status" value="1"/>
</dbReference>
<dbReference type="Pfam" id="PF06725">
    <property type="entry name" value="3D"/>
    <property type="match status" value="1"/>
</dbReference>
<dbReference type="PROSITE" id="PS51109">
    <property type="entry name" value="G5"/>
    <property type="match status" value="1"/>
</dbReference>
<dbReference type="PANTHER" id="PTHR39160:SF4">
    <property type="entry name" value="RESUSCITATION-PROMOTING FACTOR RPFB"/>
    <property type="match status" value="1"/>
</dbReference>
<dbReference type="InterPro" id="IPR051933">
    <property type="entry name" value="Resuscitation_pf_RpfB"/>
</dbReference>
<dbReference type="InterPro" id="IPR010611">
    <property type="entry name" value="3D_dom"/>
</dbReference>
<dbReference type="PANTHER" id="PTHR39160">
    <property type="entry name" value="CELL WALL-BINDING PROTEIN YOCH"/>
    <property type="match status" value="1"/>
</dbReference>
<protein>
    <submittedName>
        <fullName evidence="3">Ubiquitin-like domain-containing protein</fullName>
    </submittedName>
</protein>
<dbReference type="SUPFAM" id="SSF50685">
    <property type="entry name" value="Barwin-like endoglucanases"/>
    <property type="match status" value="1"/>
</dbReference>
<dbReference type="Pfam" id="PF03990">
    <property type="entry name" value="DUF348"/>
    <property type="match status" value="3"/>
</dbReference>
<evidence type="ECO:0000256" key="1">
    <source>
        <dbReference type="ARBA" id="ARBA00022729"/>
    </source>
</evidence>
<evidence type="ECO:0000313" key="3">
    <source>
        <dbReference type="EMBL" id="MDZ5474341.1"/>
    </source>
</evidence>
<organism evidence="3 4">
    <name type="scientific">Robertmurraya mangrovi</name>
    <dbReference type="NCBI Taxonomy" id="3098077"/>
    <lineage>
        <taxon>Bacteria</taxon>
        <taxon>Bacillati</taxon>
        <taxon>Bacillota</taxon>
        <taxon>Bacilli</taxon>
        <taxon>Bacillales</taxon>
        <taxon>Bacillaceae</taxon>
        <taxon>Robertmurraya</taxon>
    </lineage>
</organism>
<comment type="caution">
    <text evidence="3">The sequence shown here is derived from an EMBL/GenBank/DDBJ whole genome shotgun (WGS) entry which is preliminary data.</text>
</comment>
<dbReference type="CDD" id="cd22786">
    <property type="entry name" value="DPBB_YuiC-like"/>
    <property type="match status" value="1"/>
</dbReference>
<sequence length="393" mass="43581">MKNLLSKSLSKKKMAIISASFVVFATAFGFLIYETTKNTVALNLDGKEKVVKTHAATIEELFDELSISTRSEDYLFPAGSTKVKNNLEVVWEPAKQVQIVHGNEEKKVWTTADTVEEFLKEQQISLNEHDKVQPKLEEAIKNDLNIQVEKAFEVKIVNGGKKQRVWSTSTTVADFLSQQGITLNELDRVEPKLEETINEKTVVSVIRVEKVTDVVEEPIRFAVVTKKDNTLSKGTEKTVTTGKEGLISKKYEVILENGKEKSRKLLKEKVVKEKQDKVVAVGTKVSTQTVSRGTQNVSNEFMVTATAYTPYCNGCSGRSAAGINLRSDPNLKLIAVDPSVIPLGTKVYVEGYGYAIAGDTGGSIKGNKIDVLFQTKAEAYRWGRKTVKIKILK</sequence>
<dbReference type="EMBL" id="JAXOFX010000023">
    <property type="protein sequence ID" value="MDZ5474341.1"/>
    <property type="molecule type" value="Genomic_DNA"/>
</dbReference>
<dbReference type="Proteomes" id="UP001290455">
    <property type="component" value="Unassembled WGS sequence"/>
</dbReference>
<accession>A0ABU5J4Q2</accession>
<dbReference type="InterPro" id="IPR007137">
    <property type="entry name" value="DUF348"/>
</dbReference>
<reference evidence="3 4" key="1">
    <citation type="submission" date="2023-11" db="EMBL/GenBank/DDBJ databases">
        <title>Bacillus jintuensis, isolated from a mudflat on the Beibu Gulf coast.</title>
        <authorList>
            <person name="Li M."/>
        </authorList>
    </citation>
    <scope>NUCLEOTIDE SEQUENCE [LARGE SCALE GENOMIC DNA]</scope>
    <source>
        <strain evidence="3 4">31A1R</strain>
    </source>
</reference>
<evidence type="ECO:0000313" key="4">
    <source>
        <dbReference type="Proteomes" id="UP001290455"/>
    </source>
</evidence>
<keyword evidence="1" id="KW-0732">Signal</keyword>